<accession>A0A368NBK9</accession>
<keyword evidence="2" id="KW-1185">Reference proteome</keyword>
<evidence type="ECO:0000313" key="2">
    <source>
        <dbReference type="Proteomes" id="UP000252189"/>
    </source>
</evidence>
<dbReference type="OrthoDB" id="378384at2157"/>
<gene>
    <name evidence="1" type="ORF">DU504_11760</name>
</gene>
<dbReference type="Proteomes" id="UP000252189">
    <property type="component" value="Unassembled WGS sequence"/>
</dbReference>
<evidence type="ECO:0000313" key="1">
    <source>
        <dbReference type="EMBL" id="RCU47908.1"/>
    </source>
</evidence>
<proteinExistence type="predicted"/>
<sequence length="136" mass="15504">MSGTPEPESESETEVETVEIPLETIATVAFSLALEVLRNEDVQMALPDGAENESVPPVYELRDDFEDYETITDRERGWGIRFLGRFDVGVTYRTSRGSYWHPPEYDTDYYEMGWSLAFYPGDNDGFGSALFEVDHL</sequence>
<dbReference type="EMBL" id="QPHM01000001">
    <property type="protein sequence ID" value="RCU47908.1"/>
    <property type="molecule type" value="Genomic_DNA"/>
</dbReference>
<organism evidence="1 2">
    <name type="scientific">Haloplanus salinus</name>
    <dbReference type="NCBI Taxonomy" id="1126245"/>
    <lineage>
        <taxon>Archaea</taxon>
        <taxon>Methanobacteriati</taxon>
        <taxon>Methanobacteriota</taxon>
        <taxon>Stenosarchaea group</taxon>
        <taxon>Halobacteria</taxon>
        <taxon>Halobacteriales</taxon>
        <taxon>Haloferacaceae</taxon>
        <taxon>Haloplanus</taxon>
    </lineage>
</organism>
<protein>
    <submittedName>
        <fullName evidence="1">Uncharacterized protein</fullName>
    </submittedName>
</protein>
<reference evidence="1 2" key="1">
    <citation type="submission" date="2018-07" db="EMBL/GenBank/DDBJ databases">
        <title>Genome sequences of Haloplanus salinus JCM 18368T.</title>
        <authorList>
            <person name="Kim Y.B."/>
            <person name="Roh S.W."/>
        </authorList>
    </citation>
    <scope>NUCLEOTIDE SEQUENCE [LARGE SCALE GENOMIC DNA]</scope>
    <source>
        <strain evidence="1 2">JCM 18368</strain>
    </source>
</reference>
<name>A0A368NBK9_9EURY</name>
<comment type="caution">
    <text evidence="1">The sequence shown here is derived from an EMBL/GenBank/DDBJ whole genome shotgun (WGS) entry which is preliminary data.</text>
</comment>
<dbReference type="RefSeq" id="WP_114449467.1">
    <property type="nucleotide sequence ID" value="NZ_QPHM01000001.1"/>
</dbReference>
<dbReference type="AlphaFoldDB" id="A0A368NBK9"/>